<evidence type="ECO:0000313" key="4">
    <source>
        <dbReference type="EMBL" id="MDX6848499.1"/>
    </source>
</evidence>
<keyword evidence="5" id="KW-1185">Reference proteome</keyword>
<feature type="region of interest" description="Disordered" evidence="1">
    <location>
        <begin position="135"/>
        <end position="214"/>
    </location>
</feature>
<evidence type="ECO:0000256" key="2">
    <source>
        <dbReference type="SAM" id="Phobius"/>
    </source>
</evidence>
<proteinExistence type="predicted"/>
<comment type="caution">
    <text evidence="4">The sequence shown here is derived from an EMBL/GenBank/DDBJ whole genome shotgun (WGS) entry which is preliminary data.</text>
</comment>
<feature type="domain" description="Cytoskeleton protein RodZ-like C-terminal" evidence="3">
    <location>
        <begin position="238"/>
        <end position="309"/>
    </location>
</feature>
<evidence type="ECO:0000259" key="3">
    <source>
        <dbReference type="Pfam" id="PF13464"/>
    </source>
</evidence>
<evidence type="ECO:0000313" key="5">
    <source>
        <dbReference type="Proteomes" id="UP001273505"/>
    </source>
</evidence>
<dbReference type="Pfam" id="PF13464">
    <property type="entry name" value="RodZ_C"/>
    <property type="match status" value="1"/>
</dbReference>
<feature type="compositionally biased region" description="Polar residues" evidence="1">
    <location>
        <begin position="199"/>
        <end position="214"/>
    </location>
</feature>
<organism evidence="4 5">
    <name type="scientific">Gilvimarinus gilvus</name>
    <dbReference type="NCBI Taxonomy" id="3058038"/>
    <lineage>
        <taxon>Bacteria</taxon>
        <taxon>Pseudomonadati</taxon>
        <taxon>Pseudomonadota</taxon>
        <taxon>Gammaproteobacteria</taxon>
        <taxon>Cellvibrionales</taxon>
        <taxon>Cellvibrionaceae</taxon>
        <taxon>Gilvimarinus</taxon>
    </lineage>
</organism>
<dbReference type="InterPro" id="IPR025194">
    <property type="entry name" value="RodZ-like_C"/>
</dbReference>
<dbReference type="InterPro" id="IPR050400">
    <property type="entry name" value="Bact_Cytoskel_RodZ"/>
</dbReference>
<dbReference type="InterPro" id="IPR010982">
    <property type="entry name" value="Lambda_DNA-bd_dom_sf"/>
</dbReference>
<dbReference type="Gene3D" id="1.10.260.40">
    <property type="entry name" value="lambda repressor-like DNA-binding domains"/>
    <property type="match status" value="1"/>
</dbReference>
<dbReference type="PANTHER" id="PTHR34475:SF1">
    <property type="entry name" value="CYTOSKELETON PROTEIN RODZ"/>
    <property type="match status" value="1"/>
</dbReference>
<accession>A0ABU4RZS2</accession>
<reference evidence="4 5" key="1">
    <citation type="submission" date="2023-11" db="EMBL/GenBank/DDBJ databases">
        <title>Gilvimarinus fulvus sp. nov., isolated from the surface of Kelp.</title>
        <authorList>
            <person name="Sun Y.Y."/>
            <person name="Gong Y."/>
            <person name="Du Z.J."/>
        </authorList>
    </citation>
    <scope>NUCLEOTIDE SEQUENCE [LARGE SCALE GENOMIC DNA]</scope>
    <source>
        <strain evidence="4 5">SDUM040013</strain>
    </source>
</reference>
<sequence>MLESPHSSEQSLGKALAEARIRQGKSCEEVARALNIQPDKLKALEEDQYDKLFSPVFVRGYIRSYAKMCGVDSEPLIALYDANHDAAEDQPPLINDSLNVKMKNKRAKWPARVSLIVGIIACWALAYWYFGSAEPEPTAPASTEQEAQSEQSSAATSSVSQKRFSAAEEDDLAKPLRNDTEPAADGSPASKLPEESAVDQAQTSTMEEIQSPIETNVVESVEVAESQEPDATAQDSLVMHFTEDCWVSVADAAGDVIVAELRTAGTVLSLTGRGPFDITLGNAKAADVLVNSLPVAIPNSGNDNVVHFSTDRTL</sequence>
<dbReference type="PANTHER" id="PTHR34475">
    <property type="match status" value="1"/>
</dbReference>
<protein>
    <submittedName>
        <fullName evidence="4">RodZ family helix-turn-helix domain-containing protein</fullName>
    </submittedName>
</protein>
<name>A0ABU4RZS2_9GAMM</name>
<keyword evidence="2" id="KW-1133">Transmembrane helix</keyword>
<keyword evidence="2" id="KW-0812">Transmembrane</keyword>
<gene>
    <name evidence="4" type="ORF">SCD92_03950</name>
</gene>
<dbReference type="Pfam" id="PF13413">
    <property type="entry name" value="HTH_25"/>
    <property type="match status" value="1"/>
</dbReference>
<feature type="compositionally biased region" description="Low complexity" evidence="1">
    <location>
        <begin position="141"/>
        <end position="161"/>
    </location>
</feature>
<evidence type="ECO:0000256" key="1">
    <source>
        <dbReference type="SAM" id="MobiDB-lite"/>
    </source>
</evidence>
<dbReference type="RefSeq" id="WP_302721341.1">
    <property type="nucleotide sequence ID" value="NZ_JAULRU010000264.1"/>
</dbReference>
<dbReference type="EMBL" id="JAXAFO010000004">
    <property type="protein sequence ID" value="MDX6848499.1"/>
    <property type="molecule type" value="Genomic_DNA"/>
</dbReference>
<dbReference type="Proteomes" id="UP001273505">
    <property type="component" value="Unassembled WGS sequence"/>
</dbReference>
<feature type="transmembrane region" description="Helical" evidence="2">
    <location>
        <begin position="109"/>
        <end position="130"/>
    </location>
</feature>
<keyword evidence="2" id="KW-0472">Membrane</keyword>